<dbReference type="RefSeq" id="WP_083081450.1">
    <property type="nucleotide sequence ID" value="NZ_MVHU01000019.1"/>
</dbReference>
<reference evidence="1 2" key="1">
    <citation type="submission" date="2017-02" db="EMBL/GenBank/DDBJ databases">
        <title>The new phylogeny of genus Mycobacterium.</title>
        <authorList>
            <person name="Tortoli E."/>
            <person name="Trovato A."/>
            <person name="Cirillo D.M."/>
        </authorList>
    </citation>
    <scope>NUCLEOTIDE SEQUENCE [LARGE SCALE GENOMIC DNA]</scope>
    <source>
        <strain evidence="1 2">DSM 45093</strain>
    </source>
</reference>
<accession>A0A1X0E2X3</accession>
<dbReference type="Proteomes" id="UP000192713">
    <property type="component" value="Unassembled WGS sequence"/>
</dbReference>
<gene>
    <name evidence="1" type="ORF">BST28_13775</name>
</gene>
<proteinExistence type="predicted"/>
<dbReference type="EMBL" id="MVHU01000019">
    <property type="protein sequence ID" value="ORA78889.1"/>
    <property type="molecule type" value="Genomic_DNA"/>
</dbReference>
<organism evidence="1 2">
    <name type="scientific">Mycolicibacter kumamotonensis</name>
    <dbReference type="NCBI Taxonomy" id="354243"/>
    <lineage>
        <taxon>Bacteria</taxon>
        <taxon>Bacillati</taxon>
        <taxon>Actinomycetota</taxon>
        <taxon>Actinomycetes</taxon>
        <taxon>Mycobacteriales</taxon>
        <taxon>Mycobacteriaceae</taxon>
        <taxon>Mycolicibacter</taxon>
    </lineage>
</organism>
<dbReference type="AlphaFoldDB" id="A0A1X0E2X3"/>
<protein>
    <submittedName>
        <fullName evidence="1">Uncharacterized protein</fullName>
    </submittedName>
</protein>
<sequence length="59" mass="5748">MGGSDGHLTMGAASAEVSCKAARSTAVMLSIPGAPGVAEARPGRTVHVPTAQVTTASAR</sequence>
<comment type="caution">
    <text evidence="1">The sequence shown here is derived from an EMBL/GenBank/DDBJ whole genome shotgun (WGS) entry which is preliminary data.</text>
</comment>
<name>A0A1X0E2X3_9MYCO</name>
<evidence type="ECO:0000313" key="2">
    <source>
        <dbReference type="Proteomes" id="UP000192713"/>
    </source>
</evidence>
<evidence type="ECO:0000313" key="1">
    <source>
        <dbReference type="EMBL" id="ORA78889.1"/>
    </source>
</evidence>